<keyword evidence="1" id="KW-1133">Transmembrane helix</keyword>
<name>A0ABS7EL02_9GAMM</name>
<dbReference type="Proteomes" id="UP001166251">
    <property type="component" value="Unassembled WGS sequence"/>
</dbReference>
<evidence type="ECO:0000313" key="2">
    <source>
        <dbReference type="EMBL" id="MBW8192890.1"/>
    </source>
</evidence>
<sequence length="100" mass="10830">MSTVVKFIVLYLIPVVSFAAVIGSYLLVYGESSEHPLINLALLLVASGFVASSYVGVKLISQFVDETIIYSGIIFTVLGWLLGAVPVVIYLMLFKGFLNP</sequence>
<proteinExistence type="predicted"/>
<keyword evidence="1" id="KW-0472">Membrane</keyword>
<keyword evidence="1" id="KW-0812">Transmembrane</keyword>
<protein>
    <submittedName>
        <fullName evidence="2">Uncharacterized protein</fullName>
    </submittedName>
</protein>
<dbReference type="EMBL" id="JAHZSS010000032">
    <property type="protein sequence ID" value="MBW8192890.1"/>
    <property type="molecule type" value="Genomic_DNA"/>
</dbReference>
<feature type="transmembrane region" description="Helical" evidence="1">
    <location>
        <begin position="69"/>
        <end position="93"/>
    </location>
</feature>
<dbReference type="RefSeq" id="WP_220105511.1">
    <property type="nucleotide sequence ID" value="NZ_JAHZSS010000032.1"/>
</dbReference>
<evidence type="ECO:0000256" key="1">
    <source>
        <dbReference type="SAM" id="Phobius"/>
    </source>
</evidence>
<reference evidence="2" key="1">
    <citation type="submission" date="2021-07" db="EMBL/GenBank/DDBJ databases">
        <title>Neiella marina sp. nov., isolated from the intestinal content of sea cucumber Apostichopus japonicus.</title>
        <authorList>
            <person name="Bai X."/>
        </authorList>
    </citation>
    <scope>NUCLEOTIDE SEQUENCE</scope>
    <source>
        <strain evidence="2">126</strain>
    </source>
</reference>
<keyword evidence="3" id="KW-1185">Reference proteome</keyword>
<evidence type="ECO:0000313" key="3">
    <source>
        <dbReference type="Proteomes" id="UP001166251"/>
    </source>
</evidence>
<accession>A0ABS7EL02</accession>
<organism evidence="2 3">
    <name type="scientific">Neiella holothuriorum</name>
    <dbReference type="NCBI Taxonomy" id="2870530"/>
    <lineage>
        <taxon>Bacteria</taxon>
        <taxon>Pseudomonadati</taxon>
        <taxon>Pseudomonadota</taxon>
        <taxon>Gammaproteobacteria</taxon>
        <taxon>Alteromonadales</taxon>
        <taxon>Echinimonadaceae</taxon>
        <taxon>Neiella</taxon>
    </lineage>
</organism>
<comment type="caution">
    <text evidence="2">The sequence shown here is derived from an EMBL/GenBank/DDBJ whole genome shotgun (WGS) entry which is preliminary data.</text>
</comment>
<feature type="transmembrane region" description="Helical" evidence="1">
    <location>
        <begin position="7"/>
        <end position="30"/>
    </location>
</feature>
<feature type="transmembrane region" description="Helical" evidence="1">
    <location>
        <begin position="36"/>
        <end position="57"/>
    </location>
</feature>
<gene>
    <name evidence="2" type="ORF">K0504_17785</name>
</gene>